<dbReference type="PROSITE" id="PS51257">
    <property type="entry name" value="PROKAR_LIPOPROTEIN"/>
    <property type="match status" value="1"/>
</dbReference>
<evidence type="ECO:0008006" key="6">
    <source>
        <dbReference type="Google" id="ProtNLM"/>
    </source>
</evidence>
<dbReference type="Proteomes" id="UP000269375">
    <property type="component" value="Unassembled WGS sequence"/>
</dbReference>
<feature type="chain" id="PRO_5018098228" description="Trimeric autotransporter adhesin YadA-like head domain-containing protein" evidence="1">
    <location>
        <begin position="21"/>
        <end position="515"/>
    </location>
</feature>
<dbReference type="RefSeq" id="WP_123262511.1">
    <property type="nucleotide sequence ID" value="NZ_RJTX01000001.1"/>
</dbReference>
<dbReference type="OrthoDB" id="1227422at2"/>
<reference evidence="2 4" key="1">
    <citation type="submission" date="2018-11" db="EMBL/GenBank/DDBJ databases">
        <title>Proposal to divide the Flavobacteriaceae and reorganize its genera based on Amino Acid Identity values calculated from whole genome sequences.</title>
        <authorList>
            <person name="Nicholson A.C."/>
            <person name="Gulvik C.A."/>
            <person name="Whitney A.M."/>
            <person name="Humrighouse B.W."/>
            <person name="Bell M."/>
            <person name="Holmes B."/>
            <person name="Steigerwalt A."/>
            <person name="Villarma A."/>
            <person name="Sheth M."/>
            <person name="Batra D."/>
            <person name="Pryor J."/>
            <person name="Bernardet J.-F."/>
            <person name="Hugo C."/>
            <person name="Kampfer P."/>
            <person name="Newman J."/>
            <person name="Mcquiston J.R."/>
        </authorList>
    </citation>
    <scope>NUCLEOTIDE SEQUENCE [LARGE SCALE GENOMIC DNA]</scope>
    <source>
        <strain evidence="2 4">DSM 15235</strain>
    </source>
</reference>
<sequence length="515" mass="51922">MKNKLFTVAALSFCGCLAYAQVGINTPTPSAMMDVVTKGNTAATKALEINNSSNTEMVTVLNNGNVGISVPNPNAKLHIVSSSGNGFQLVDGSQGANKVLTSDANGVGTWQTASAAGITSITGTSPITASTASGATTIGIDRNNIAEGTSASGATDAFVLSGGITSSVVGGSDISLTVNNTAPLWNANQLQGTAISNTAPTANQVLTFNGTNWAPTTPAAATADWQITGNNNTTASSTALGTAPNNNFIGTTSNQNLAVVTNTKVHGILDTNGTLTGGGENLSSFTWGVSNSIDPTNNGTSIALGSTNAVKAPGIGTAAVAIGHTNSVTVGGYAIGRDNKLTSGTQSLAIGFANEASTFGLGSGAAFLFGVTNKVSGTTSSNTFAFGKENNVSTNNSMIIGYNGMTAKTNSTTYANSTHYFYGSEATANPTSITAKTQVAINVPAATALTGNSDLFIQNSIKYLPTAVTTTPQSQPCGAAEEGSIKYFLINSTTGSFFGCVRTAGSTYTWSQLNL</sequence>
<accession>A0A3N0W6X3</accession>
<evidence type="ECO:0000313" key="3">
    <source>
        <dbReference type="EMBL" id="TDX90300.1"/>
    </source>
</evidence>
<dbReference type="AlphaFoldDB" id="A0A3N0W6X3"/>
<evidence type="ECO:0000313" key="4">
    <source>
        <dbReference type="Proteomes" id="UP000269375"/>
    </source>
</evidence>
<dbReference type="EMBL" id="SOQW01000005">
    <property type="protein sequence ID" value="TDX90300.1"/>
    <property type="molecule type" value="Genomic_DNA"/>
</dbReference>
<dbReference type="InterPro" id="IPR011049">
    <property type="entry name" value="Serralysin-like_metalloprot_C"/>
</dbReference>
<protein>
    <recommendedName>
        <fullName evidence="6">Trimeric autotransporter adhesin YadA-like head domain-containing protein</fullName>
    </recommendedName>
</protein>
<feature type="signal peptide" evidence="1">
    <location>
        <begin position="1"/>
        <end position="20"/>
    </location>
</feature>
<comment type="caution">
    <text evidence="2">The sequence shown here is derived from an EMBL/GenBank/DDBJ whole genome shotgun (WGS) entry which is preliminary data.</text>
</comment>
<dbReference type="Proteomes" id="UP000295709">
    <property type="component" value="Unassembled WGS sequence"/>
</dbReference>
<organism evidence="2 4">
    <name type="scientific">Chryseobacterium daecheongense</name>
    <dbReference type="NCBI Taxonomy" id="192389"/>
    <lineage>
        <taxon>Bacteria</taxon>
        <taxon>Pseudomonadati</taxon>
        <taxon>Bacteroidota</taxon>
        <taxon>Flavobacteriia</taxon>
        <taxon>Flavobacteriales</taxon>
        <taxon>Weeksellaceae</taxon>
        <taxon>Chryseobacterium group</taxon>
        <taxon>Chryseobacterium</taxon>
    </lineage>
</organism>
<reference evidence="3 5" key="2">
    <citation type="submission" date="2019-03" db="EMBL/GenBank/DDBJ databases">
        <title>Genomic Encyclopedia of Archaeal and Bacterial Type Strains, Phase II (KMG-II): from individual species to whole genera.</title>
        <authorList>
            <person name="Goeker M."/>
        </authorList>
    </citation>
    <scope>NUCLEOTIDE SEQUENCE [LARGE SCALE GENOMIC DNA]</scope>
    <source>
        <strain evidence="3 5">DSM 15235</strain>
    </source>
</reference>
<name>A0A3N0W6X3_9FLAO</name>
<keyword evidence="1" id="KW-0732">Signal</keyword>
<evidence type="ECO:0000313" key="2">
    <source>
        <dbReference type="EMBL" id="ROI00826.1"/>
    </source>
</evidence>
<proteinExistence type="predicted"/>
<dbReference type="EMBL" id="RJTX01000001">
    <property type="protein sequence ID" value="ROI00826.1"/>
    <property type="molecule type" value="Genomic_DNA"/>
</dbReference>
<gene>
    <name evidence="3" type="ORF">BCF50_3491</name>
    <name evidence="2" type="ORF">EGI05_08130</name>
</gene>
<evidence type="ECO:0000256" key="1">
    <source>
        <dbReference type="SAM" id="SignalP"/>
    </source>
</evidence>
<keyword evidence="5" id="KW-1185">Reference proteome</keyword>
<dbReference type="Gene3D" id="2.150.10.10">
    <property type="entry name" value="Serralysin-like metalloprotease, C-terminal"/>
    <property type="match status" value="1"/>
</dbReference>
<evidence type="ECO:0000313" key="5">
    <source>
        <dbReference type="Proteomes" id="UP000295709"/>
    </source>
</evidence>